<reference evidence="3 4" key="2">
    <citation type="submission" date="2019-01" db="EMBL/GenBank/DDBJ databases">
        <title>Tautonia sociabilis, a novel thermotolerant planctomycete of Isosphaeraceae family, isolated from a 4000 m deep subterranean habitat.</title>
        <authorList>
            <person name="Kovaleva O.L."/>
            <person name="Elcheninov A.G."/>
            <person name="Van Heerden E."/>
            <person name="Toshchakov S.V."/>
            <person name="Novikov A."/>
            <person name="Bonch-Osmolovskaya E.A."/>
            <person name="Kublanov I.V."/>
        </authorList>
    </citation>
    <scope>NUCLEOTIDE SEQUENCE [LARGE SCALE GENOMIC DNA]</scope>
    <source>
        <strain evidence="3 4">GM2012</strain>
    </source>
</reference>
<comment type="caution">
    <text evidence="3">The sequence shown here is derived from an EMBL/GenBank/DDBJ whole genome shotgun (WGS) entry which is preliminary data.</text>
</comment>
<evidence type="ECO:0000259" key="2">
    <source>
        <dbReference type="Pfam" id="PF13400"/>
    </source>
</evidence>
<evidence type="ECO:0000256" key="1">
    <source>
        <dbReference type="SAM" id="Phobius"/>
    </source>
</evidence>
<organism evidence="3 4">
    <name type="scientific">Tautonia sociabilis</name>
    <dbReference type="NCBI Taxonomy" id="2080755"/>
    <lineage>
        <taxon>Bacteria</taxon>
        <taxon>Pseudomonadati</taxon>
        <taxon>Planctomycetota</taxon>
        <taxon>Planctomycetia</taxon>
        <taxon>Isosphaerales</taxon>
        <taxon>Isosphaeraceae</taxon>
        <taxon>Tautonia</taxon>
    </lineage>
</organism>
<dbReference type="RefSeq" id="WP_126726389.1">
    <property type="nucleotide sequence ID" value="NZ_RYZH01000030.1"/>
</dbReference>
<dbReference type="AlphaFoldDB" id="A0A432MHV3"/>
<gene>
    <name evidence="3" type="ORF">TsocGM_15590</name>
</gene>
<dbReference type="InterPro" id="IPR028087">
    <property type="entry name" value="Tad_N"/>
</dbReference>
<name>A0A432MHV3_9BACT</name>
<feature type="domain" description="Putative Flp pilus-assembly TadG-like N-terminal" evidence="2">
    <location>
        <begin position="17"/>
        <end position="64"/>
    </location>
</feature>
<reference evidence="3 4" key="1">
    <citation type="submission" date="2018-12" db="EMBL/GenBank/DDBJ databases">
        <authorList>
            <person name="Toschakov S.V."/>
        </authorList>
    </citation>
    <scope>NUCLEOTIDE SEQUENCE [LARGE SCALE GENOMIC DNA]</scope>
    <source>
        <strain evidence="3 4">GM2012</strain>
    </source>
</reference>
<proteinExistence type="predicted"/>
<evidence type="ECO:0000313" key="4">
    <source>
        <dbReference type="Proteomes" id="UP000280296"/>
    </source>
</evidence>
<dbReference type="Proteomes" id="UP000280296">
    <property type="component" value="Unassembled WGS sequence"/>
</dbReference>
<sequence length="404" mass="42624">MRGLAPRRRSGRPRRRGATMVLTAVMMTTILGFVALAVDTMVLAVAKHQLSTAADAGALAGAAALADERRFAPDAPLDDIMAAAHERAELFAERNPVLGRPPVLYPNPSNSPDGDIVLGYIEHPTDPNSPFLTDPSLQPLFNSVRVRAVRSAERGGIIPAYFARAIGFEGTALGAVGTGSALVYEVDGFGSDPDTNAGLLPIVLDKNTYEDMISPSVTTTDQYRYDPITRTVSAGADGVEESQLYPVKNGYPGNWGTVKIGVSNNSTSTLGAQIRYGVTPQQLGTYPGGKLTLNQTDAQGNTYVMLGGNPGISSGIKDDLEAIIGQPRTIPIYDPAGSGGNGNNAQYKIIAFQPVRVLAVSFKGNPKYVIVQPAMINDPTAIPGDPKPNGWTSGGGLIRLHLTR</sequence>
<accession>A0A432MHV3</accession>
<keyword evidence="4" id="KW-1185">Reference proteome</keyword>
<feature type="transmembrane region" description="Helical" evidence="1">
    <location>
        <begin position="21"/>
        <end position="46"/>
    </location>
</feature>
<dbReference type="Pfam" id="PF13400">
    <property type="entry name" value="Tad"/>
    <property type="match status" value="1"/>
</dbReference>
<keyword evidence="1" id="KW-0812">Transmembrane</keyword>
<evidence type="ECO:0000313" key="3">
    <source>
        <dbReference type="EMBL" id="RUL86727.1"/>
    </source>
</evidence>
<protein>
    <recommendedName>
        <fullName evidence="2">Putative Flp pilus-assembly TadG-like N-terminal domain-containing protein</fullName>
    </recommendedName>
</protein>
<keyword evidence="1" id="KW-0472">Membrane</keyword>
<keyword evidence="1" id="KW-1133">Transmembrane helix</keyword>
<dbReference type="EMBL" id="RYZH01000030">
    <property type="protein sequence ID" value="RUL86727.1"/>
    <property type="molecule type" value="Genomic_DNA"/>
</dbReference>